<proteinExistence type="predicted"/>
<dbReference type="AlphaFoldDB" id="W7XJS5"/>
<evidence type="ECO:0000313" key="2">
    <source>
        <dbReference type="EMBL" id="EWS74289.1"/>
    </source>
</evidence>
<feature type="signal peptide" evidence="1">
    <location>
        <begin position="1"/>
        <end position="26"/>
    </location>
</feature>
<dbReference type="KEGG" id="tet:TTHERM_000648879"/>
<dbReference type="Proteomes" id="UP000009168">
    <property type="component" value="Unassembled WGS sequence"/>
</dbReference>
<accession>W7XJS5</accession>
<dbReference type="RefSeq" id="XP_012653177.1">
    <property type="nucleotide sequence ID" value="XM_012797723.1"/>
</dbReference>
<feature type="chain" id="PRO_5004903759" evidence="1">
    <location>
        <begin position="27"/>
        <end position="69"/>
    </location>
</feature>
<gene>
    <name evidence="2" type="ORF">TTHERM_000648879</name>
</gene>
<dbReference type="InParanoid" id="W7XJS5"/>
<keyword evidence="3" id="KW-1185">Reference proteome</keyword>
<protein>
    <submittedName>
        <fullName evidence="2">Ion channel inhibitory toxin protein</fullName>
    </submittedName>
</protein>
<organism evidence="2 3">
    <name type="scientific">Tetrahymena thermophila (strain SB210)</name>
    <dbReference type="NCBI Taxonomy" id="312017"/>
    <lineage>
        <taxon>Eukaryota</taxon>
        <taxon>Sar</taxon>
        <taxon>Alveolata</taxon>
        <taxon>Ciliophora</taxon>
        <taxon>Intramacronucleata</taxon>
        <taxon>Oligohymenophorea</taxon>
        <taxon>Hymenostomatida</taxon>
        <taxon>Tetrahymenina</taxon>
        <taxon>Tetrahymenidae</taxon>
        <taxon>Tetrahymena</taxon>
    </lineage>
</organism>
<keyword evidence="1" id="KW-0732">Signal</keyword>
<name>W7XJS5_TETTS</name>
<dbReference type="EMBL" id="GG662698">
    <property type="protein sequence ID" value="EWS74289.1"/>
    <property type="molecule type" value="Genomic_DNA"/>
</dbReference>
<reference evidence="3" key="1">
    <citation type="journal article" date="2006" name="PLoS Biol.">
        <title>Macronuclear genome sequence of the ciliate Tetrahymena thermophila, a model eukaryote.</title>
        <authorList>
            <person name="Eisen J.A."/>
            <person name="Coyne R.S."/>
            <person name="Wu M."/>
            <person name="Wu D."/>
            <person name="Thiagarajan M."/>
            <person name="Wortman J.R."/>
            <person name="Badger J.H."/>
            <person name="Ren Q."/>
            <person name="Amedeo P."/>
            <person name="Jones K.M."/>
            <person name="Tallon L.J."/>
            <person name="Delcher A.L."/>
            <person name="Salzberg S.L."/>
            <person name="Silva J.C."/>
            <person name="Haas B.J."/>
            <person name="Majoros W.H."/>
            <person name="Farzad M."/>
            <person name="Carlton J.M."/>
            <person name="Smith R.K. Jr."/>
            <person name="Garg J."/>
            <person name="Pearlman R.E."/>
            <person name="Karrer K.M."/>
            <person name="Sun L."/>
            <person name="Manning G."/>
            <person name="Elde N.C."/>
            <person name="Turkewitz A.P."/>
            <person name="Asai D.J."/>
            <person name="Wilkes D.E."/>
            <person name="Wang Y."/>
            <person name="Cai H."/>
            <person name="Collins K."/>
            <person name="Stewart B.A."/>
            <person name="Lee S.R."/>
            <person name="Wilamowska K."/>
            <person name="Weinberg Z."/>
            <person name="Ruzzo W.L."/>
            <person name="Wloga D."/>
            <person name="Gaertig J."/>
            <person name="Frankel J."/>
            <person name="Tsao C.-C."/>
            <person name="Gorovsky M.A."/>
            <person name="Keeling P.J."/>
            <person name="Waller R.F."/>
            <person name="Patron N.J."/>
            <person name="Cherry J.M."/>
            <person name="Stover N.A."/>
            <person name="Krieger C.J."/>
            <person name="del Toro C."/>
            <person name="Ryder H.F."/>
            <person name="Williamson S.C."/>
            <person name="Barbeau R.A."/>
            <person name="Hamilton E.P."/>
            <person name="Orias E."/>
        </authorList>
    </citation>
    <scope>NUCLEOTIDE SEQUENCE [LARGE SCALE GENOMIC DNA]</scope>
    <source>
        <strain evidence="3">SB210</strain>
    </source>
</reference>
<evidence type="ECO:0000313" key="3">
    <source>
        <dbReference type="Proteomes" id="UP000009168"/>
    </source>
</evidence>
<dbReference type="GeneID" id="24440025"/>
<sequence length="69" mass="7299">MRINNILIFLALALTLLLGTIVTINSSSVNEKIGDGACSGVNQGCSDDTDCCSGLRCQMVPQKFFGKCV</sequence>
<evidence type="ECO:0000256" key="1">
    <source>
        <dbReference type="SAM" id="SignalP"/>
    </source>
</evidence>